<organism evidence="1 2">
    <name type="scientific">Nocardia cyriacigeorgica</name>
    <dbReference type="NCBI Taxonomy" id="135487"/>
    <lineage>
        <taxon>Bacteria</taxon>
        <taxon>Bacillati</taxon>
        <taxon>Actinomycetota</taxon>
        <taxon>Actinomycetes</taxon>
        <taxon>Mycobacteriales</taxon>
        <taxon>Nocardiaceae</taxon>
        <taxon>Nocardia</taxon>
    </lineage>
</organism>
<dbReference type="SUPFAM" id="SSF48452">
    <property type="entry name" value="TPR-like"/>
    <property type="match status" value="2"/>
</dbReference>
<name>A0A5R8P525_9NOCA</name>
<evidence type="ECO:0000313" key="1">
    <source>
        <dbReference type="EMBL" id="TLF92479.1"/>
    </source>
</evidence>
<dbReference type="AlphaFoldDB" id="A0A5R8P525"/>
<protein>
    <submittedName>
        <fullName evidence="1">Uncharacterized protein</fullName>
    </submittedName>
</protein>
<dbReference type="PANTHER" id="PTHR47691:SF3">
    <property type="entry name" value="HTH-TYPE TRANSCRIPTIONAL REGULATOR RV0890C-RELATED"/>
    <property type="match status" value="1"/>
</dbReference>
<comment type="caution">
    <text evidence="1">The sequence shown here is derived from an EMBL/GenBank/DDBJ whole genome shotgun (WGS) entry which is preliminary data.</text>
</comment>
<dbReference type="SUPFAM" id="SSF52540">
    <property type="entry name" value="P-loop containing nucleoside triphosphate hydrolases"/>
    <property type="match status" value="1"/>
</dbReference>
<dbReference type="Gene3D" id="1.25.40.10">
    <property type="entry name" value="Tetratricopeptide repeat domain"/>
    <property type="match status" value="2"/>
</dbReference>
<dbReference type="EMBL" id="VBUU01000056">
    <property type="protein sequence ID" value="TLF92479.1"/>
    <property type="molecule type" value="Genomic_DNA"/>
</dbReference>
<accession>A0A5R8P525</accession>
<evidence type="ECO:0000313" key="2">
    <source>
        <dbReference type="Proteomes" id="UP000308349"/>
    </source>
</evidence>
<dbReference type="OrthoDB" id="4529294at2"/>
<dbReference type="PRINTS" id="PR00364">
    <property type="entry name" value="DISEASERSIST"/>
</dbReference>
<dbReference type="GO" id="GO:0043531">
    <property type="term" value="F:ADP binding"/>
    <property type="evidence" value="ECO:0007669"/>
    <property type="project" value="InterPro"/>
</dbReference>
<dbReference type="RefSeq" id="WP_138459144.1">
    <property type="nucleotide sequence ID" value="NZ_VBUU01000056.1"/>
</dbReference>
<gene>
    <name evidence="1" type="ORF">FEK35_30350</name>
</gene>
<proteinExistence type="predicted"/>
<dbReference type="InterPro" id="IPR011990">
    <property type="entry name" value="TPR-like_helical_dom_sf"/>
</dbReference>
<dbReference type="Gene3D" id="3.40.50.300">
    <property type="entry name" value="P-loop containing nucleotide triphosphate hydrolases"/>
    <property type="match status" value="1"/>
</dbReference>
<sequence>MSFSWVPQWVNPFLDRDQVMKDMAAWIETCRDQGRATLMYVHGLEGLGVSSLVAQFAKTYRDLIGGPLIWLRGRDPDGAAVPVGELLNHALRSLEVSDSDQQVSVGQKIALFNAACRGEKFVLVLDEMDSYAQILSLTPNDAPGAVIIATSSFEQRDLTGDHGFEPFSPELLTDESAQLLFRHGLRQTADEVDAATQTALLELCGGLPLQIKLLAAQLRGRARLARPLLARLQRAEVSLLEIGSERRISRFLDATYASTEPAYQAVYRLLAVVPATDFSPAAAAAALDADPDETAWALGKLAELHLLTEVSPGRYAFHPLLRNYARARAEATDDDDLRREVVRRWVDWCLRAAIPPGRALSGRWWVAPVAASAAGYYPGSVPVVSRDDGLAWFDSERPNLVAAVRAAHRHGHHDEAWQLCIVMWKYLHLHGFYEAWIETHEAGLDSAQEAGSDIGVMQLSQQLGAAYLATGRIEDAQACFHRFLTYAQQLGHAIGEQSALEWLGKTAARAGDYHRAQRFYQRSWAVTVAASDDAISPADKERVFALLRLQRNRARADAGRLEGMVDDIRPALNYFEEQDNETDNVAKARLVLGRALLEQGDAAGAEAEFATAARHFEQERATREQAGAEFWRAKALEAARRREEALTSLDLAESLYLELGDRRADEVAAFRDGLSD</sequence>
<dbReference type="PANTHER" id="PTHR47691">
    <property type="entry name" value="REGULATOR-RELATED"/>
    <property type="match status" value="1"/>
</dbReference>
<reference evidence="1 2" key="1">
    <citation type="submission" date="2019-05" db="EMBL/GenBank/DDBJ databases">
        <title>Genomes sequences of two Nocardia cyriacigeorgica environmental isolates, type strains Nocardia asteroides ATCC 19247 and Nocardia cyriacigeorgica DSM 44484.</title>
        <authorList>
            <person name="Vautrin F."/>
            <person name="Bergeron E."/>
            <person name="Dubost A."/>
            <person name="Abrouk D."/>
            <person name="Rodriguez Nava V."/>
            <person name="Pujic P."/>
        </authorList>
    </citation>
    <scope>NUCLEOTIDE SEQUENCE [LARGE SCALE GENOMIC DNA]</scope>
    <source>
        <strain evidence="1 2">EML 1456</strain>
    </source>
</reference>
<dbReference type="Proteomes" id="UP000308349">
    <property type="component" value="Unassembled WGS sequence"/>
</dbReference>
<dbReference type="InterPro" id="IPR027417">
    <property type="entry name" value="P-loop_NTPase"/>
</dbReference>